<evidence type="ECO:0000313" key="2">
    <source>
        <dbReference type="Proteomes" id="UP001273505"/>
    </source>
</evidence>
<name>A0ABU4RWQ0_9GAMM</name>
<dbReference type="Proteomes" id="UP001273505">
    <property type="component" value="Unassembled WGS sequence"/>
</dbReference>
<sequence>MKRFLFEHQLIVRTPILVDAEDEHEARMKIDCRMAEPGYPSHDDLGLILQRYEEVEL</sequence>
<evidence type="ECO:0000313" key="1">
    <source>
        <dbReference type="EMBL" id="MDX6848676.1"/>
    </source>
</evidence>
<keyword evidence="2" id="KW-1185">Reference proteome</keyword>
<dbReference type="RefSeq" id="WP_302724121.1">
    <property type="nucleotide sequence ID" value="NZ_JAULRU010000731.1"/>
</dbReference>
<organism evidence="1 2">
    <name type="scientific">Gilvimarinus gilvus</name>
    <dbReference type="NCBI Taxonomy" id="3058038"/>
    <lineage>
        <taxon>Bacteria</taxon>
        <taxon>Pseudomonadati</taxon>
        <taxon>Pseudomonadota</taxon>
        <taxon>Gammaproteobacteria</taxon>
        <taxon>Cellvibrionales</taxon>
        <taxon>Cellvibrionaceae</taxon>
        <taxon>Gilvimarinus</taxon>
    </lineage>
</organism>
<reference evidence="1 2" key="1">
    <citation type="submission" date="2023-11" db="EMBL/GenBank/DDBJ databases">
        <title>Gilvimarinus fulvus sp. nov., isolated from the surface of Kelp.</title>
        <authorList>
            <person name="Sun Y.Y."/>
            <person name="Gong Y."/>
            <person name="Du Z.J."/>
        </authorList>
    </citation>
    <scope>NUCLEOTIDE SEQUENCE [LARGE SCALE GENOMIC DNA]</scope>
    <source>
        <strain evidence="1 2">SDUM040013</strain>
    </source>
</reference>
<proteinExistence type="predicted"/>
<dbReference type="EMBL" id="JAXAFO010000006">
    <property type="protein sequence ID" value="MDX6848676.1"/>
    <property type="molecule type" value="Genomic_DNA"/>
</dbReference>
<protein>
    <submittedName>
        <fullName evidence="1">Uncharacterized protein</fullName>
    </submittedName>
</protein>
<gene>
    <name evidence="1" type="ORF">SCD92_04845</name>
</gene>
<comment type="caution">
    <text evidence="1">The sequence shown here is derived from an EMBL/GenBank/DDBJ whole genome shotgun (WGS) entry which is preliminary data.</text>
</comment>
<accession>A0ABU4RWQ0</accession>